<keyword evidence="2" id="KW-1185">Reference proteome</keyword>
<proteinExistence type="predicted"/>
<dbReference type="PROSITE" id="PS50878">
    <property type="entry name" value="RT_POL"/>
    <property type="match status" value="1"/>
</dbReference>
<accession>A0A6S7H6J0</accession>
<dbReference type="SUPFAM" id="SSF56672">
    <property type="entry name" value="DNA/RNA polymerases"/>
    <property type="match status" value="1"/>
</dbReference>
<comment type="caution">
    <text evidence="1">The sequence shown here is derived from an EMBL/GenBank/DDBJ whole genome shotgun (WGS) entry which is preliminary data.</text>
</comment>
<dbReference type="CDD" id="cd01650">
    <property type="entry name" value="RT_nLTR_like"/>
    <property type="match status" value="1"/>
</dbReference>
<protein>
    <submittedName>
        <fullName evidence="1">Uncharacterized protein</fullName>
    </submittedName>
</protein>
<sequence>MPKLDISPMLADIYQCSIDTGIVPFKWKNANICGIIKKGKKSDPVNYRPISLTCIASKILEHIIHSHVMKHLQQNNVLTDCQHGFRAKRSTETQLIVTIHDLANTIQRGESTHVAVLDFSKAFDKVPHQRLLRKLHYYGTCGELLDWFESFLSQRYQSVVCEDKASSPLLVTSGVPQGTVLGPLLFLLYINDLSDNLQSTVKLFAGDALLYDVITSDSDCDRLQDDLHKLEQWQN</sequence>
<dbReference type="Proteomes" id="UP001152795">
    <property type="component" value="Unassembled WGS sequence"/>
</dbReference>
<organism evidence="1 2">
    <name type="scientific">Paramuricea clavata</name>
    <name type="common">Red gorgonian</name>
    <name type="synonym">Violescent sea-whip</name>
    <dbReference type="NCBI Taxonomy" id="317549"/>
    <lineage>
        <taxon>Eukaryota</taxon>
        <taxon>Metazoa</taxon>
        <taxon>Cnidaria</taxon>
        <taxon>Anthozoa</taxon>
        <taxon>Octocorallia</taxon>
        <taxon>Malacalcyonacea</taxon>
        <taxon>Plexauridae</taxon>
        <taxon>Paramuricea</taxon>
    </lineage>
</organism>
<name>A0A6S7H6J0_PARCT</name>
<dbReference type="PANTHER" id="PTHR33332">
    <property type="entry name" value="REVERSE TRANSCRIPTASE DOMAIN-CONTAINING PROTEIN"/>
    <property type="match status" value="1"/>
</dbReference>
<dbReference type="InterPro" id="IPR043502">
    <property type="entry name" value="DNA/RNA_pol_sf"/>
</dbReference>
<dbReference type="OrthoDB" id="6243574at2759"/>
<dbReference type="Pfam" id="PF00078">
    <property type="entry name" value="RVT_1"/>
    <property type="match status" value="1"/>
</dbReference>
<gene>
    <name evidence="1" type="ORF">PACLA_8A086122</name>
</gene>
<dbReference type="InterPro" id="IPR000477">
    <property type="entry name" value="RT_dom"/>
</dbReference>
<reference evidence="1" key="1">
    <citation type="submission" date="2020-04" db="EMBL/GenBank/DDBJ databases">
        <authorList>
            <person name="Alioto T."/>
            <person name="Alioto T."/>
            <person name="Gomez Garrido J."/>
        </authorList>
    </citation>
    <scope>NUCLEOTIDE SEQUENCE</scope>
    <source>
        <strain evidence="1">A484AB</strain>
    </source>
</reference>
<dbReference type="AlphaFoldDB" id="A0A6S7H6J0"/>
<dbReference type="EMBL" id="CACRXK020004061">
    <property type="protein sequence ID" value="CAB4001345.1"/>
    <property type="molecule type" value="Genomic_DNA"/>
</dbReference>
<evidence type="ECO:0000313" key="1">
    <source>
        <dbReference type="EMBL" id="CAB4001345.1"/>
    </source>
</evidence>
<evidence type="ECO:0000313" key="2">
    <source>
        <dbReference type="Proteomes" id="UP001152795"/>
    </source>
</evidence>